<dbReference type="VEuPathDB" id="VectorBase:RSAN_029869"/>
<dbReference type="VEuPathDB" id="VectorBase:RSAN_039842"/>
<gene>
    <name evidence="1" type="ORF">HPB52_011196</name>
</gene>
<dbReference type="EMBL" id="JABSTV010001249">
    <property type="protein sequence ID" value="KAH7961669.1"/>
    <property type="molecule type" value="Genomic_DNA"/>
</dbReference>
<evidence type="ECO:0008006" key="3">
    <source>
        <dbReference type="Google" id="ProtNLM"/>
    </source>
</evidence>
<protein>
    <recommendedName>
        <fullName evidence="3">Reverse transcriptase domain-containing protein</fullName>
    </recommendedName>
</protein>
<accession>A0A9D4PZI3</accession>
<proteinExistence type="predicted"/>
<evidence type="ECO:0000313" key="1">
    <source>
        <dbReference type="EMBL" id="KAH7961669.1"/>
    </source>
</evidence>
<organism evidence="1 2">
    <name type="scientific">Rhipicephalus sanguineus</name>
    <name type="common">Brown dog tick</name>
    <name type="synonym">Ixodes sanguineus</name>
    <dbReference type="NCBI Taxonomy" id="34632"/>
    <lineage>
        <taxon>Eukaryota</taxon>
        <taxon>Metazoa</taxon>
        <taxon>Ecdysozoa</taxon>
        <taxon>Arthropoda</taxon>
        <taxon>Chelicerata</taxon>
        <taxon>Arachnida</taxon>
        <taxon>Acari</taxon>
        <taxon>Parasitiformes</taxon>
        <taxon>Ixodida</taxon>
        <taxon>Ixodoidea</taxon>
        <taxon>Ixodidae</taxon>
        <taxon>Rhipicephalinae</taxon>
        <taxon>Rhipicephalus</taxon>
        <taxon>Rhipicephalus</taxon>
    </lineage>
</organism>
<comment type="caution">
    <text evidence="1">The sequence shown here is derived from an EMBL/GenBank/DDBJ whole genome shotgun (WGS) entry which is preliminary data.</text>
</comment>
<evidence type="ECO:0000313" key="2">
    <source>
        <dbReference type="Proteomes" id="UP000821837"/>
    </source>
</evidence>
<name>A0A9D4PZI3_RHISA</name>
<keyword evidence="2" id="KW-1185">Reference proteome</keyword>
<reference evidence="1" key="2">
    <citation type="submission" date="2021-09" db="EMBL/GenBank/DDBJ databases">
        <authorList>
            <person name="Jia N."/>
            <person name="Wang J."/>
            <person name="Shi W."/>
            <person name="Du L."/>
            <person name="Sun Y."/>
            <person name="Zhan W."/>
            <person name="Jiang J."/>
            <person name="Wang Q."/>
            <person name="Zhang B."/>
            <person name="Ji P."/>
            <person name="Sakyi L.B."/>
            <person name="Cui X."/>
            <person name="Yuan T."/>
            <person name="Jiang B."/>
            <person name="Yang W."/>
            <person name="Lam T.T.-Y."/>
            <person name="Chang Q."/>
            <person name="Ding S."/>
            <person name="Wang X."/>
            <person name="Zhu J."/>
            <person name="Ruan X."/>
            <person name="Zhao L."/>
            <person name="Wei J."/>
            <person name="Que T."/>
            <person name="Du C."/>
            <person name="Cheng J."/>
            <person name="Dai P."/>
            <person name="Han X."/>
            <person name="Huang E."/>
            <person name="Gao Y."/>
            <person name="Liu J."/>
            <person name="Shao H."/>
            <person name="Ye R."/>
            <person name="Li L."/>
            <person name="Wei W."/>
            <person name="Wang X."/>
            <person name="Wang C."/>
            <person name="Huo Q."/>
            <person name="Li W."/>
            <person name="Guo W."/>
            <person name="Chen H."/>
            <person name="Chen S."/>
            <person name="Zhou L."/>
            <person name="Zhou L."/>
            <person name="Ni X."/>
            <person name="Tian J."/>
            <person name="Zhou Y."/>
            <person name="Sheng Y."/>
            <person name="Liu T."/>
            <person name="Pan Y."/>
            <person name="Xia L."/>
            <person name="Li J."/>
            <person name="Zhao F."/>
            <person name="Cao W."/>
        </authorList>
    </citation>
    <scope>NUCLEOTIDE SEQUENCE</scope>
    <source>
        <strain evidence="1">Rsan-2018</strain>
        <tissue evidence="1">Larvae</tissue>
    </source>
</reference>
<sequence length="158" mass="17420">MVICESINGQTHTSKVWAILRSLLGQRKTYNGAARVALREGISAQELAEQAAQLFFPQTSHPTDTTYQKTKVLKTASHSIVPSPCSSWSTPCSTLMHVVLQEPMVLDIRKAFDGVPHSTIMNKARALGLRGKMYNFIAGFLEGRSYQVELAKTPVPCE</sequence>
<dbReference type="Proteomes" id="UP000821837">
    <property type="component" value="Chromosome 3"/>
</dbReference>
<reference evidence="1" key="1">
    <citation type="journal article" date="2020" name="Cell">
        <title>Large-Scale Comparative Analyses of Tick Genomes Elucidate Their Genetic Diversity and Vector Capacities.</title>
        <authorList>
            <consortium name="Tick Genome and Microbiome Consortium (TIGMIC)"/>
            <person name="Jia N."/>
            <person name="Wang J."/>
            <person name="Shi W."/>
            <person name="Du L."/>
            <person name="Sun Y."/>
            <person name="Zhan W."/>
            <person name="Jiang J.F."/>
            <person name="Wang Q."/>
            <person name="Zhang B."/>
            <person name="Ji P."/>
            <person name="Bell-Sakyi L."/>
            <person name="Cui X.M."/>
            <person name="Yuan T.T."/>
            <person name="Jiang B.G."/>
            <person name="Yang W.F."/>
            <person name="Lam T.T."/>
            <person name="Chang Q.C."/>
            <person name="Ding S.J."/>
            <person name="Wang X.J."/>
            <person name="Zhu J.G."/>
            <person name="Ruan X.D."/>
            <person name="Zhao L."/>
            <person name="Wei J.T."/>
            <person name="Ye R.Z."/>
            <person name="Que T.C."/>
            <person name="Du C.H."/>
            <person name="Zhou Y.H."/>
            <person name="Cheng J.X."/>
            <person name="Dai P.F."/>
            <person name="Guo W.B."/>
            <person name="Han X.H."/>
            <person name="Huang E.J."/>
            <person name="Li L.F."/>
            <person name="Wei W."/>
            <person name="Gao Y.C."/>
            <person name="Liu J.Z."/>
            <person name="Shao H.Z."/>
            <person name="Wang X."/>
            <person name="Wang C.C."/>
            <person name="Yang T.C."/>
            <person name="Huo Q.B."/>
            <person name="Li W."/>
            <person name="Chen H.Y."/>
            <person name="Chen S.E."/>
            <person name="Zhou L.G."/>
            <person name="Ni X.B."/>
            <person name="Tian J.H."/>
            <person name="Sheng Y."/>
            <person name="Liu T."/>
            <person name="Pan Y.S."/>
            <person name="Xia L.Y."/>
            <person name="Li J."/>
            <person name="Zhao F."/>
            <person name="Cao W.C."/>
        </authorList>
    </citation>
    <scope>NUCLEOTIDE SEQUENCE</scope>
    <source>
        <strain evidence="1">Rsan-2018</strain>
    </source>
</reference>
<dbReference type="AlphaFoldDB" id="A0A9D4PZI3"/>